<dbReference type="Proteomes" id="UP001302602">
    <property type="component" value="Unassembled WGS sequence"/>
</dbReference>
<evidence type="ECO:0000256" key="1">
    <source>
        <dbReference type="SAM" id="MobiDB-lite"/>
    </source>
</evidence>
<feature type="compositionally biased region" description="Basic and acidic residues" evidence="1">
    <location>
        <begin position="48"/>
        <end position="62"/>
    </location>
</feature>
<reference evidence="2" key="2">
    <citation type="submission" date="2023-05" db="EMBL/GenBank/DDBJ databases">
        <authorList>
            <consortium name="Lawrence Berkeley National Laboratory"/>
            <person name="Steindorff A."/>
            <person name="Hensen N."/>
            <person name="Bonometti L."/>
            <person name="Westerberg I."/>
            <person name="Brannstrom I.O."/>
            <person name="Guillou S."/>
            <person name="Cros-Aarteil S."/>
            <person name="Calhoun S."/>
            <person name="Haridas S."/>
            <person name="Kuo A."/>
            <person name="Mondo S."/>
            <person name="Pangilinan J."/>
            <person name="Riley R."/>
            <person name="Labutti K."/>
            <person name="Andreopoulos B."/>
            <person name="Lipzen A."/>
            <person name="Chen C."/>
            <person name="Yanf M."/>
            <person name="Daum C."/>
            <person name="Ng V."/>
            <person name="Clum A."/>
            <person name="Ohm R."/>
            <person name="Martin F."/>
            <person name="Silar P."/>
            <person name="Natvig D."/>
            <person name="Lalanne C."/>
            <person name="Gautier V."/>
            <person name="Ament-Velasquez S.L."/>
            <person name="Kruys A."/>
            <person name="Hutchinson M.I."/>
            <person name="Powell A.J."/>
            <person name="Barry K."/>
            <person name="Miller A.N."/>
            <person name="Grigoriev I.V."/>
            <person name="Debuchy R."/>
            <person name="Gladieux P."/>
            <person name="Thoren M.H."/>
            <person name="Johannesson H."/>
        </authorList>
    </citation>
    <scope>NUCLEOTIDE SEQUENCE</scope>
    <source>
        <strain evidence="2">CBS 731.68</strain>
    </source>
</reference>
<evidence type="ECO:0000313" key="2">
    <source>
        <dbReference type="EMBL" id="KAK4118964.1"/>
    </source>
</evidence>
<proteinExistence type="predicted"/>
<evidence type="ECO:0000313" key="3">
    <source>
        <dbReference type="Proteomes" id="UP001302602"/>
    </source>
</evidence>
<dbReference type="RefSeq" id="XP_062642737.1">
    <property type="nucleotide sequence ID" value="XM_062796722.1"/>
</dbReference>
<sequence length="119" mass="13061">MLQDLQDSPFWDMGIPSREELGAILKIQKKEDSTVTANIQGAHGGPFTERKDQQTGSDRADRCGSNSIVMQLLLPAAFLDECGTQLQEEDGRQHFHYVGGEGGTGKSHVIHAIKDIWPA</sequence>
<dbReference type="EMBL" id="MU853256">
    <property type="protein sequence ID" value="KAK4118964.1"/>
    <property type="molecule type" value="Genomic_DNA"/>
</dbReference>
<reference evidence="2" key="1">
    <citation type="journal article" date="2023" name="Mol. Phylogenet. Evol.">
        <title>Genome-scale phylogeny and comparative genomics of the fungal order Sordariales.</title>
        <authorList>
            <person name="Hensen N."/>
            <person name="Bonometti L."/>
            <person name="Westerberg I."/>
            <person name="Brannstrom I.O."/>
            <person name="Guillou S."/>
            <person name="Cros-Aarteil S."/>
            <person name="Calhoun S."/>
            <person name="Haridas S."/>
            <person name="Kuo A."/>
            <person name="Mondo S."/>
            <person name="Pangilinan J."/>
            <person name="Riley R."/>
            <person name="LaButti K."/>
            <person name="Andreopoulos B."/>
            <person name="Lipzen A."/>
            <person name="Chen C."/>
            <person name="Yan M."/>
            <person name="Daum C."/>
            <person name="Ng V."/>
            <person name="Clum A."/>
            <person name="Steindorff A."/>
            <person name="Ohm R.A."/>
            <person name="Martin F."/>
            <person name="Silar P."/>
            <person name="Natvig D.O."/>
            <person name="Lalanne C."/>
            <person name="Gautier V."/>
            <person name="Ament-Velasquez S.L."/>
            <person name="Kruys A."/>
            <person name="Hutchinson M.I."/>
            <person name="Powell A.J."/>
            <person name="Barry K."/>
            <person name="Miller A.N."/>
            <person name="Grigoriev I.V."/>
            <person name="Debuchy R."/>
            <person name="Gladieux P."/>
            <person name="Hiltunen Thoren M."/>
            <person name="Johannesson H."/>
        </authorList>
    </citation>
    <scope>NUCLEOTIDE SEQUENCE</scope>
    <source>
        <strain evidence="2">CBS 731.68</strain>
    </source>
</reference>
<comment type="caution">
    <text evidence="2">The sequence shown here is derived from an EMBL/GenBank/DDBJ whole genome shotgun (WGS) entry which is preliminary data.</text>
</comment>
<accession>A0AAN6TQS3</accession>
<protein>
    <submittedName>
        <fullName evidence="2">Uncharacterized protein</fullName>
    </submittedName>
</protein>
<gene>
    <name evidence="2" type="ORF">N657DRAFT_684842</name>
</gene>
<name>A0AAN6TQS3_9PEZI</name>
<dbReference type="GeneID" id="87833490"/>
<keyword evidence="3" id="KW-1185">Reference proteome</keyword>
<dbReference type="AlphaFoldDB" id="A0AAN6TQS3"/>
<organism evidence="2 3">
    <name type="scientific">Parathielavia appendiculata</name>
    <dbReference type="NCBI Taxonomy" id="2587402"/>
    <lineage>
        <taxon>Eukaryota</taxon>
        <taxon>Fungi</taxon>
        <taxon>Dikarya</taxon>
        <taxon>Ascomycota</taxon>
        <taxon>Pezizomycotina</taxon>
        <taxon>Sordariomycetes</taxon>
        <taxon>Sordariomycetidae</taxon>
        <taxon>Sordariales</taxon>
        <taxon>Chaetomiaceae</taxon>
        <taxon>Parathielavia</taxon>
    </lineage>
</organism>
<feature type="region of interest" description="Disordered" evidence="1">
    <location>
        <begin position="37"/>
        <end position="62"/>
    </location>
</feature>